<evidence type="ECO:0000313" key="2">
    <source>
        <dbReference type="EMBL" id="PZR07161.1"/>
    </source>
</evidence>
<feature type="domain" description="5'-Nucleotidase C-terminal" evidence="1">
    <location>
        <begin position="322"/>
        <end position="384"/>
    </location>
</feature>
<dbReference type="InterPro" id="IPR036907">
    <property type="entry name" value="5'-Nucleotdase_C_sf"/>
</dbReference>
<dbReference type="PANTHER" id="PTHR11575">
    <property type="entry name" value="5'-NUCLEOTIDASE-RELATED"/>
    <property type="match status" value="1"/>
</dbReference>
<evidence type="ECO:0000313" key="3">
    <source>
        <dbReference type="Proteomes" id="UP000249061"/>
    </source>
</evidence>
<dbReference type="GO" id="GO:0016787">
    <property type="term" value="F:hydrolase activity"/>
    <property type="evidence" value="ECO:0007669"/>
    <property type="project" value="InterPro"/>
</dbReference>
<dbReference type="EMBL" id="QFQP01000033">
    <property type="protein sequence ID" value="PZR07161.1"/>
    <property type="molecule type" value="Genomic_DNA"/>
</dbReference>
<dbReference type="AlphaFoldDB" id="A0A2W5VAI5"/>
<dbReference type="SUPFAM" id="SSF56300">
    <property type="entry name" value="Metallo-dependent phosphatases"/>
    <property type="match status" value="1"/>
</dbReference>
<dbReference type="Proteomes" id="UP000249061">
    <property type="component" value="Unassembled WGS sequence"/>
</dbReference>
<dbReference type="Gene3D" id="3.60.21.10">
    <property type="match status" value="1"/>
</dbReference>
<comment type="caution">
    <text evidence="2">The sequence shown here is derived from an EMBL/GenBank/DDBJ whole genome shotgun (WGS) entry which is preliminary data.</text>
</comment>
<dbReference type="InterPro" id="IPR008334">
    <property type="entry name" value="5'-Nucleotdase_C"/>
</dbReference>
<evidence type="ECO:0000259" key="1">
    <source>
        <dbReference type="Pfam" id="PF02872"/>
    </source>
</evidence>
<organism evidence="2 3">
    <name type="scientific">Archangium gephyra</name>
    <dbReference type="NCBI Taxonomy" id="48"/>
    <lineage>
        <taxon>Bacteria</taxon>
        <taxon>Pseudomonadati</taxon>
        <taxon>Myxococcota</taxon>
        <taxon>Myxococcia</taxon>
        <taxon>Myxococcales</taxon>
        <taxon>Cystobacterineae</taxon>
        <taxon>Archangiaceae</taxon>
        <taxon>Archangium</taxon>
    </lineage>
</organism>
<proteinExistence type="predicted"/>
<protein>
    <recommendedName>
        <fullName evidence="1">5'-Nucleotidase C-terminal domain-containing protein</fullName>
    </recommendedName>
</protein>
<dbReference type="InterPro" id="IPR029052">
    <property type="entry name" value="Metallo-depent_PP-like"/>
</dbReference>
<dbReference type="SUPFAM" id="SSF55816">
    <property type="entry name" value="5'-nucleotidase (syn. UDP-sugar hydrolase), C-terminal domain"/>
    <property type="match status" value="1"/>
</dbReference>
<dbReference type="InterPro" id="IPR006179">
    <property type="entry name" value="5_nucleotidase/apyrase"/>
</dbReference>
<gene>
    <name evidence="2" type="ORF">DI536_28290</name>
</gene>
<dbReference type="GO" id="GO:0009166">
    <property type="term" value="P:nucleotide catabolic process"/>
    <property type="evidence" value="ECO:0007669"/>
    <property type="project" value="InterPro"/>
</dbReference>
<accession>A0A2W5VAI5</accession>
<dbReference type="PANTHER" id="PTHR11575:SF24">
    <property type="entry name" value="5'-NUCLEOTIDASE"/>
    <property type="match status" value="1"/>
</dbReference>
<sequence length="461" mass="49697">MRNSILLAAALAVVGCTKEEAKTPPPEPAKPAAPPARSGKVTLLITGHEVGQLVAKAPRLITQWKQEDGWPNTLAFSTGDTFSGAALSSRFDGKSTAEVMKALQYKASAFGNHDLDLGPDVFDGFRKESGLQILAANLRDKADSEKPLKLAPAKIFTREKVKVGVIGFTSSKTITTVVAGRAAGLELVPLEEAFPAALEMVAAEKPDVTIALIDDCFTVLQPFADGKVDLVVGTRCEGEQELAGSKTQYFSVGDELTHYVSAQFSLGADGTRALIARRKDVSTTADEDKDLLAVRDRWQKELDAQLGEVLGFTKTGYPADAVQLRTLVATALRDQTQADAALINKKGIRAPLPAGNITRESIYTLMPFENAVLTAKVKGEVLQKLKSHPEAFVLAPAKLEPEKDYVLATTEYIYFGGDGLGLEVVAPDPELNGMVWQTPVIEWLRKQNTTDKAPLEKLIKK</sequence>
<name>A0A2W5VAI5_9BACT</name>
<dbReference type="Gene3D" id="3.90.780.10">
    <property type="entry name" value="5'-Nucleotidase, C-terminal domain"/>
    <property type="match status" value="1"/>
</dbReference>
<reference evidence="2 3" key="1">
    <citation type="submission" date="2017-08" db="EMBL/GenBank/DDBJ databases">
        <title>Infants hospitalized years apart are colonized by the same room-sourced microbial strains.</title>
        <authorList>
            <person name="Brooks B."/>
            <person name="Olm M.R."/>
            <person name="Firek B.A."/>
            <person name="Baker R."/>
            <person name="Thomas B.C."/>
            <person name="Morowitz M.J."/>
            <person name="Banfield J.F."/>
        </authorList>
    </citation>
    <scope>NUCLEOTIDE SEQUENCE [LARGE SCALE GENOMIC DNA]</scope>
    <source>
        <strain evidence="2">S2_003_000_R2_14</strain>
    </source>
</reference>
<dbReference type="PROSITE" id="PS51257">
    <property type="entry name" value="PROKAR_LIPOPROTEIN"/>
    <property type="match status" value="1"/>
</dbReference>
<dbReference type="Pfam" id="PF02872">
    <property type="entry name" value="5_nucleotid_C"/>
    <property type="match status" value="1"/>
</dbReference>